<dbReference type="Pfam" id="PF01965">
    <property type="entry name" value="DJ-1_PfpI"/>
    <property type="match status" value="1"/>
</dbReference>
<evidence type="ECO:0000256" key="1">
    <source>
        <dbReference type="ARBA" id="ARBA00022737"/>
    </source>
</evidence>
<keyword evidence="1" id="KW-0677">Repeat</keyword>
<dbReference type="PANTHER" id="PTHR48094">
    <property type="entry name" value="PROTEIN/NUCLEIC ACID DEGLYCASE DJ-1-RELATED"/>
    <property type="match status" value="1"/>
</dbReference>
<comment type="caution">
    <text evidence="3">The sequence shown here is derived from an EMBL/GenBank/DDBJ whole genome shotgun (WGS) entry which is preliminary data.</text>
</comment>
<dbReference type="OrthoDB" id="9800516at2"/>
<dbReference type="AlphaFoldDB" id="A0A4R9FQ11"/>
<dbReference type="NCBIfam" id="TIGR01383">
    <property type="entry name" value="not_thiJ"/>
    <property type="match status" value="1"/>
</dbReference>
<gene>
    <name evidence="3" type="ORF">EHO59_11490</name>
</gene>
<dbReference type="Proteomes" id="UP000297453">
    <property type="component" value="Unassembled WGS sequence"/>
</dbReference>
<dbReference type="InterPro" id="IPR002818">
    <property type="entry name" value="DJ-1/PfpI"/>
</dbReference>
<dbReference type="InterPro" id="IPR006287">
    <property type="entry name" value="DJ-1"/>
</dbReference>
<evidence type="ECO:0000259" key="2">
    <source>
        <dbReference type="Pfam" id="PF01965"/>
    </source>
</evidence>
<dbReference type="PANTHER" id="PTHR48094:SF12">
    <property type="entry name" value="PARKINSON DISEASE PROTEIN 7 HOMOLOG"/>
    <property type="match status" value="1"/>
</dbReference>
<dbReference type="EMBL" id="RQEP01000018">
    <property type="protein sequence ID" value="TGK00573.1"/>
    <property type="molecule type" value="Genomic_DNA"/>
</dbReference>
<accession>A0A4R9FQ11</accession>
<dbReference type="InterPro" id="IPR050325">
    <property type="entry name" value="Prot/Nucl_acid_deglycase"/>
</dbReference>
<dbReference type="GO" id="GO:0005737">
    <property type="term" value="C:cytoplasm"/>
    <property type="evidence" value="ECO:0007669"/>
    <property type="project" value="TreeGrafter"/>
</dbReference>
<proteinExistence type="predicted"/>
<dbReference type="InterPro" id="IPR029062">
    <property type="entry name" value="Class_I_gatase-like"/>
</dbReference>
<dbReference type="SUPFAM" id="SSF52317">
    <property type="entry name" value="Class I glutamine amidotransferase-like"/>
    <property type="match status" value="1"/>
</dbReference>
<dbReference type="RefSeq" id="WP_135588125.1">
    <property type="nucleotide sequence ID" value="NZ_RQEP01000018.1"/>
</dbReference>
<reference evidence="3" key="1">
    <citation type="journal article" date="2019" name="PLoS Negl. Trop. Dis.">
        <title>Revisiting the worldwide diversity of Leptospira species in the environment.</title>
        <authorList>
            <person name="Vincent A.T."/>
            <person name="Schiettekatte O."/>
            <person name="Bourhy P."/>
            <person name="Veyrier F.J."/>
            <person name="Picardeau M."/>
        </authorList>
    </citation>
    <scope>NUCLEOTIDE SEQUENCE [LARGE SCALE GENOMIC DNA]</scope>
    <source>
        <strain evidence="3">SSS9</strain>
    </source>
</reference>
<feature type="domain" description="DJ-1/PfpI" evidence="2">
    <location>
        <begin position="3"/>
        <end position="162"/>
    </location>
</feature>
<organism evidence="3 4">
    <name type="scientific">Leptospira semungkisensis</name>
    <dbReference type="NCBI Taxonomy" id="2484985"/>
    <lineage>
        <taxon>Bacteria</taxon>
        <taxon>Pseudomonadati</taxon>
        <taxon>Spirochaetota</taxon>
        <taxon>Spirochaetia</taxon>
        <taxon>Leptospirales</taxon>
        <taxon>Leptospiraceae</taxon>
        <taxon>Leptospira</taxon>
    </lineage>
</organism>
<keyword evidence="4" id="KW-1185">Reference proteome</keyword>
<evidence type="ECO:0000313" key="3">
    <source>
        <dbReference type="EMBL" id="TGK00573.1"/>
    </source>
</evidence>
<dbReference type="Gene3D" id="3.40.50.880">
    <property type="match status" value="1"/>
</dbReference>
<evidence type="ECO:0000313" key="4">
    <source>
        <dbReference type="Proteomes" id="UP000297453"/>
    </source>
</evidence>
<name>A0A4R9FQ11_9LEPT</name>
<dbReference type="CDD" id="cd03135">
    <property type="entry name" value="GATase1_DJ-1"/>
    <property type="match status" value="1"/>
</dbReference>
<dbReference type="FunFam" id="3.40.50.880:FF:000015">
    <property type="entry name" value="Protein DJ-1 homolog C"/>
    <property type="match status" value="1"/>
</dbReference>
<protein>
    <submittedName>
        <fullName evidence="3">DJ-1/PfpI family protein</fullName>
    </submittedName>
</protein>
<sequence length="181" mass="19658">MPKVLVPFANGMEEMEAVIIVDVLRRAGIEVVSASLEEGTVTASRGAKLVADKVLSQINASEFDMILLPGGNMGTKNLKADERVSSILKEFKKEHRWIGAICAAPGVLLDHSILEKDQKFTAFPGSVPQEKNYTGERLVLSDKILTSIGPGSAFEFSLKVVELLVGTEKRKEVEKGLHLPT</sequence>